<dbReference type="CDD" id="cd00851">
    <property type="entry name" value="MTH1175"/>
    <property type="match status" value="1"/>
</dbReference>
<feature type="domain" description="Dinitrogenase iron-molybdenum cofactor biosynthesis" evidence="1">
    <location>
        <begin position="13"/>
        <end position="103"/>
    </location>
</feature>
<dbReference type="InterPro" id="IPR003731">
    <property type="entry name" value="Di-Nase_FeMo-co_biosynth"/>
</dbReference>
<organism evidence="2 3">
    <name type="scientific">candidate division CPR3 bacterium 4484_211</name>
    <dbReference type="NCBI Taxonomy" id="1968527"/>
    <lineage>
        <taxon>Bacteria</taxon>
        <taxon>Bacteria division CPR3</taxon>
    </lineage>
</organism>
<dbReference type="InterPro" id="IPR036105">
    <property type="entry name" value="DiNase_FeMo-co_biosyn_sf"/>
</dbReference>
<dbReference type="SUPFAM" id="SSF53146">
    <property type="entry name" value="Nitrogenase accessory factor-like"/>
    <property type="match status" value="1"/>
</dbReference>
<evidence type="ECO:0000259" key="1">
    <source>
        <dbReference type="Pfam" id="PF02579"/>
    </source>
</evidence>
<protein>
    <recommendedName>
        <fullName evidence="1">Dinitrogenase iron-molybdenum cofactor biosynthesis domain-containing protein</fullName>
    </recommendedName>
</protein>
<dbReference type="EMBL" id="MZGJ01000012">
    <property type="protein sequence ID" value="OQX50964.1"/>
    <property type="molecule type" value="Genomic_DNA"/>
</dbReference>
<dbReference type="AlphaFoldDB" id="A0A1W9NY01"/>
<sequence>MKLAISSTGKDLNSLVDSRFGRCPYLLVVDTETKDWQAADNVSAQSARGAGVGTAQKVIDLGCSAVVSGNMGPNACRVLQSAGIKIYTGAFGITVAQALKDYNEGRLTELKDVPPGRGCGLGGRWGRGRGRGR</sequence>
<dbReference type="InterPro" id="IPR033913">
    <property type="entry name" value="MTH1175_dom"/>
</dbReference>
<evidence type="ECO:0000313" key="2">
    <source>
        <dbReference type="EMBL" id="OQX50964.1"/>
    </source>
</evidence>
<accession>A0A1W9NY01</accession>
<dbReference type="PANTHER" id="PTHR42983">
    <property type="entry name" value="DINITROGENASE IRON-MOLYBDENUM COFACTOR PROTEIN-RELATED"/>
    <property type="match status" value="1"/>
</dbReference>
<comment type="caution">
    <text evidence="2">The sequence shown here is derived from an EMBL/GenBank/DDBJ whole genome shotgun (WGS) entry which is preliminary data.</text>
</comment>
<name>A0A1W9NY01_UNCC3</name>
<evidence type="ECO:0000313" key="3">
    <source>
        <dbReference type="Proteomes" id="UP000192520"/>
    </source>
</evidence>
<dbReference type="Proteomes" id="UP000192520">
    <property type="component" value="Unassembled WGS sequence"/>
</dbReference>
<dbReference type="PANTHER" id="PTHR42983:SF1">
    <property type="entry name" value="IRON-MOLYBDENUM PROTEIN"/>
    <property type="match status" value="1"/>
</dbReference>
<gene>
    <name evidence="2" type="ORF">B5M47_02510</name>
</gene>
<dbReference type="STRING" id="1968527.B5M47_02510"/>
<dbReference type="Gene3D" id="3.30.420.130">
    <property type="entry name" value="Dinitrogenase iron-molybdenum cofactor biosynthesis domain"/>
    <property type="match status" value="1"/>
</dbReference>
<reference evidence="3" key="1">
    <citation type="submission" date="2017-03" db="EMBL/GenBank/DDBJ databases">
        <title>Novel pathways for hydrocarbon cycling and metabolic interdependencies in hydrothermal sediment communities.</title>
        <authorList>
            <person name="Dombrowski N."/>
            <person name="Seitz K."/>
            <person name="Teske A."/>
            <person name="Baker B."/>
        </authorList>
    </citation>
    <scope>NUCLEOTIDE SEQUENCE [LARGE SCALE GENOMIC DNA]</scope>
</reference>
<proteinExistence type="predicted"/>
<dbReference type="Pfam" id="PF02579">
    <property type="entry name" value="Nitro_FeMo-Co"/>
    <property type="match status" value="1"/>
</dbReference>